<accession>A0ABU7KEU8</accession>
<evidence type="ECO:0000256" key="1">
    <source>
        <dbReference type="ARBA" id="ARBA00022679"/>
    </source>
</evidence>
<comment type="caution">
    <text evidence="6">The sequence shown here is derived from an EMBL/GenBank/DDBJ whole genome shotgun (WGS) entry which is preliminary data.</text>
</comment>
<feature type="domain" description="Enhanced intracellular survival protein" evidence="4">
    <location>
        <begin position="321"/>
        <end position="421"/>
    </location>
</feature>
<sequence length="425" mass="46518">MTQNTDATRPAWTVRGTDRDEYPEVLRVVGEALLIGEDLDAITERMRPLHDAAGYDRVLVAVEGEGPAEEVVGSTNHFPFEMALPGGPRAVAGVTGVGVWPTHRRRGVLSALMRRQLADIHASGGRYAALWASEGAIYGRFGYGPAVTEVETSVQRQYAGLRPDAPRDPALVVRLADPGRVRDDLARVHREVAAAQIGQFRREEHWWDKFLRDKPDARDGRSPRLAAVVSGPDGPLGYALYRTLNKWEDDGSGGEVHVEEVAATAPAAWTALYEHLFNRDLTSRISFAFLAQDNPLRHLVVDRDRVVPKLYTSLWMRLVDVRGALSERSYAAPVEAVVEVSDRYAPWNAGRWRIGADRGGARVEPTQDAPDVSLDVSHLGAAHLGQTSLTGYLRAGLITEHVPGAVAGLDAALHRVDAPFCGRIF</sequence>
<feature type="binding site" evidence="3">
    <location>
        <begin position="97"/>
        <end position="99"/>
    </location>
    <ligand>
        <name>acetyl-CoA</name>
        <dbReference type="ChEBI" id="CHEBI:57288"/>
    </ligand>
</feature>
<dbReference type="Gene3D" id="3.30.1050.10">
    <property type="entry name" value="SCP2 sterol-binding domain"/>
    <property type="match status" value="1"/>
</dbReference>
<organism evidence="6 7">
    <name type="scientific">Nocardiopsis codii</name>
    <dbReference type="NCBI Taxonomy" id="3065942"/>
    <lineage>
        <taxon>Bacteria</taxon>
        <taxon>Bacillati</taxon>
        <taxon>Actinomycetota</taxon>
        <taxon>Actinomycetes</taxon>
        <taxon>Streptosporangiales</taxon>
        <taxon>Nocardiopsidaceae</taxon>
        <taxon>Nocardiopsis</taxon>
    </lineage>
</organism>
<comment type="subunit">
    <text evidence="3">Homohexamer; trimer of dimers.</text>
</comment>
<dbReference type="EMBL" id="JAUZMY010000030">
    <property type="protein sequence ID" value="MEE2040537.1"/>
    <property type="molecule type" value="Genomic_DNA"/>
</dbReference>
<dbReference type="Pfam" id="PF17668">
    <property type="entry name" value="Acetyltransf_17"/>
    <property type="match status" value="1"/>
</dbReference>
<evidence type="ECO:0000256" key="3">
    <source>
        <dbReference type="HAMAP-Rule" id="MF_01812"/>
    </source>
</evidence>
<feature type="binding site" evidence="3">
    <location>
        <begin position="133"/>
        <end position="134"/>
    </location>
    <ligand>
        <name>acetyl-CoA</name>
        <dbReference type="ChEBI" id="CHEBI:57288"/>
    </ligand>
</feature>
<protein>
    <submittedName>
        <fullName evidence="6">GNAT family N-acetyltransferase</fullName>
        <ecNumber evidence="6">2.3.1.-</ecNumber>
    </submittedName>
</protein>
<dbReference type="EC" id="2.3.1.-" evidence="6"/>
<dbReference type="InterPro" id="IPR051554">
    <property type="entry name" value="Acetyltransferase_Eis"/>
</dbReference>
<dbReference type="InterPro" id="IPR036527">
    <property type="entry name" value="SCP2_sterol-bd_dom_sf"/>
</dbReference>
<feature type="binding site" evidence="3">
    <location>
        <begin position="105"/>
        <end position="110"/>
    </location>
    <ligand>
        <name>acetyl-CoA</name>
        <dbReference type="ChEBI" id="CHEBI:57288"/>
    </ligand>
</feature>
<evidence type="ECO:0000313" key="7">
    <source>
        <dbReference type="Proteomes" id="UP001356095"/>
    </source>
</evidence>
<dbReference type="GO" id="GO:0016746">
    <property type="term" value="F:acyltransferase activity"/>
    <property type="evidence" value="ECO:0007669"/>
    <property type="project" value="UniProtKB-KW"/>
</dbReference>
<feature type="active site" description="Proton donor" evidence="3">
    <location>
        <position position="138"/>
    </location>
</feature>
<comment type="similarity">
    <text evidence="3">Belongs to the acetyltransferase Eis family.</text>
</comment>
<feature type="active site" description="Proton acceptor; via carboxylate" evidence="3">
    <location>
        <position position="425"/>
    </location>
</feature>
<keyword evidence="7" id="KW-1185">Reference proteome</keyword>
<dbReference type="PANTHER" id="PTHR37817">
    <property type="entry name" value="N-ACETYLTRANSFERASE EIS"/>
    <property type="match status" value="1"/>
</dbReference>
<dbReference type="Proteomes" id="UP001356095">
    <property type="component" value="Unassembled WGS sequence"/>
</dbReference>
<dbReference type="Pfam" id="PF13530">
    <property type="entry name" value="SCP2_2"/>
    <property type="match status" value="1"/>
</dbReference>
<dbReference type="InterPro" id="IPR022902">
    <property type="entry name" value="NAcTrfase_Eis"/>
</dbReference>
<dbReference type="SUPFAM" id="SSF55718">
    <property type="entry name" value="SCP-like"/>
    <property type="match status" value="1"/>
</dbReference>
<dbReference type="PANTHER" id="PTHR37817:SF1">
    <property type="entry name" value="N-ACETYLTRANSFERASE EIS"/>
    <property type="match status" value="1"/>
</dbReference>
<keyword evidence="1 3" id="KW-0808">Transferase</keyword>
<keyword evidence="2 3" id="KW-0012">Acyltransferase</keyword>
<evidence type="ECO:0000256" key="2">
    <source>
        <dbReference type="ARBA" id="ARBA00023315"/>
    </source>
</evidence>
<evidence type="ECO:0000259" key="5">
    <source>
        <dbReference type="Pfam" id="PF17668"/>
    </source>
</evidence>
<evidence type="ECO:0000259" key="4">
    <source>
        <dbReference type="Pfam" id="PF13530"/>
    </source>
</evidence>
<evidence type="ECO:0000313" key="6">
    <source>
        <dbReference type="EMBL" id="MEE2040537.1"/>
    </source>
</evidence>
<dbReference type="RefSeq" id="WP_330094302.1">
    <property type="nucleotide sequence ID" value="NZ_JAUZMY010000030.1"/>
</dbReference>
<gene>
    <name evidence="6" type="ORF">Q8791_25265</name>
</gene>
<dbReference type="HAMAP" id="MF_01812">
    <property type="entry name" value="Eis"/>
    <property type="match status" value="1"/>
</dbReference>
<dbReference type="InterPro" id="IPR041380">
    <property type="entry name" value="Acetyltransf_17"/>
</dbReference>
<feature type="domain" description="Eis-like acetyltransferase" evidence="5">
    <location>
        <begin position="198"/>
        <end position="309"/>
    </location>
</feature>
<dbReference type="SUPFAM" id="SSF55729">
    <property type="entry name" value="Acyl-CoA N-acyltransferases (Nat)"/>
    <property type="match status" value="1"/>
</dbReference>
<dbReference type="NCBIfam" id="NF002367">
    <property type="entry name" value="PRK01346.1-4"/>
    <property type="match status" value="1"/>
</dbReference>
<dbReference type="InterPro" id="IPR016181">
    <property type="entry name" value="Acyl_CoA_acyltransferase"/>
</dbReference>
<reference evidence="6 7" key="1">
    <citation type="submission" date="2023-08" db="EMBL/GenBank/DDBJ databases">
        <authorList>
            <person name="Girao M."/>
            <person name="Carvalho M.F."/>
        </authorList>
    </citation>
    <scope>NUCLEOTIDE SEQUENCE [LARGE SCALE GENOMIC DNA]</scope>
    <source>
        <strain evidence="6 7">CT-R113</strain>
    </source>
</reference>
<dbReference type="InterPro" id="IPR025559">
    <property type="entry name" value="Eis_dom"/>
</dbReference>
<name>A0ABU7KEU8_9ACTN</name>
<dbReference type="Gene3D" id="3.40.630.30">
    <property type="match status" value="2"/>
</dbReference>
<dbReference type="Pfam" id="PF13527">
    <property type="entry name" value="Acetyltransf_9"/>
    <property type="match status" value="1"/>
</dbReference>
<proteinExistence type="inferred from homology"/>